<dbReference type="RefSeq" id="WP_379720701.1">
    <property type="nucleotide sequence ID" value="NZ_JBHRYJ010000001.1"/>
</dbReference>
<feature type="compositionally biased region" description="Low complexity" evidence="4">
    <location>
        <begin position="774"/>
        <end position="800"/>
    </location>
</feature>
<comment type="similarity">
    <text evidence="2">Belongs to the methyl-accepting chemotaxis (MCP) protein family.</text>
</comment>
<dbReference type="Proteomes" id="UP001595711">
    <property type="component" value="Unassembled WGS sequence"/>
</dbReference>
<feature type="domain" description="HAMP" evidence="7">
    <location>
        <begin position="348"/>
        <end position="401"/>
    </location>
</feature>
<evidence type="ECO:0000256" key="3">
    <source>
        <dbReference type="PROSITE-ProRule" id="PRU00284"/>
    </source>
</evidence>
<dbReference type="SMART" id="SM00283">
    <property type="entry name" value="MA"/>
    <property type="match status" value="1"/>
</dbReference>
<dbReference type="Pfam" id="PF00672">
    <property type="entry name" value="HAMP"/>
    <property type="match status" value="1"/>
</dbReference>
<accession>A0ABV7VC15</accession>
<keyword evidence="5" id="KW-0472">Membrane</keyword>
<evidence type="ECO:0000313" key="9">
    <source>
        <dbReference type="Proteomes" id="UP001595711"/>
    </source>
</evidence>
<keyword evidence="5" id="KW-1133">Transmembrane helix</keyword>
<feature type="transmembrane region" description="Helical" evidence="5">
    <location>
        <begin position="325"/>
        <end position="348"/>
    </location>
</feature>
<dbReference type="CDD" id="cd11386">
    <property type="entry name" value="MCP_signal"/>
    <property type="match status" value="1"/>
</dbReference>
<dbReference type="PANTHER" id="PTHR43531">
    <property type="entry name" value="PROTEIN ICFG"/>
    <property type="match status" value="1"/>
</dbReference>
<evidence type="ECO:0000256" key="5">
    <source>
        <dbReference type="SAM" id="Phobius"/>
    </source>
</evidence>
<gene>
    <name evidence="8" type="ORF">ACFOOQ_01470</name>
</gene>
<evidence type="ECO:0000259" key="7">
    <source>
        <dbReference type="PROSITE" id="PS50885"/>
    </source>
</evidence>
<dbReference type="PANTHER" id="PTHR43531:SF14">
    <property type="entry name" value="METHYL-ACCEPTING CHEMOTAXIS PROTEIN I-RELATED"/>
    <property type="match status" value="1"/>
</dbReference>
<dbReference type="InterPro" id="IPR003660">
    <property type="entry name" value="HAMP_dom"/>
</dbReference>
<feature type="domain" description="HAMP" evidence="7">
    <location>
        <begin position="476"/>
        <end position="520"/>
    </location>
</feature>
<feature type="region of interest" description="Disordered" evidence="4">
    <location>
        <begin position="774"/>
        <end position="840"/>
    </location>
</feature>
<protein>
    <submittedName>
        <fullName evidence="8">Methyl-accepting chemotaxis protein</fullName>
    </submittedName>
</protein>
<name>A0ABV7VC15_9PROT</name>
<comment type="caution">
    <text evidence="8">The sequence shown here is derived from an EMBL/GenBank/DDBJ whole genome shotgun (WGS) entry which is preliminary data.</text>
</comment>
<keyword evidence="1" id="KW-0488">Methylation</keyword>
<evidence type="ECO:0000313" key="8">
    <source>
        <dbReference type="EMBL" id="MFC3674191.1"/>
    </source>
</evidence>
<evidence type="ECO:0000256" key="2">
    <source>
        <dbReference type="ARBA" id="ARBA00029447"/>
    </source>
</evidence>
<evidence type="ECO:0000256" key="4">
    <source>
        <dbReference type="SAM" id="MobiDB-lite"/>
    </source>
</evidence>
<proteinExistence type="inferred from homology"/>
<dbReference type="PROSITE" id="PS50885">
    <property type="entry name" value="HAMP"/>
    <property type="match status" value="3"/>
</dbReference>
<keyword evidence="9" id="KW-1185">Reference proteome</keyword>
<feature type="domain" description="HAMP" evidence="7">
    <location>
        <begin position="429"/>
        <end position="475"/>
    </location>
</feature>
<dbReference type="Gene3D" id="1.10.287.950">
    <property type="entry name" value="Methyl-accepting chemotaxis protein"/>
    <property type="match status" value="1"/>
</dbReference>
<dbReference type="InterPro" id="IPR004089">
    <property type="entry name" value="MCPsignal_dom"/>
</dbReference>
<dbReference type="SUPFAM" id="SSF158472">
    <property type="entry name" value="HAMP domain-like"/>
    <property type="match status" value="1"/>
</dbReference>
<dbReference type="CDD" id="cd06225">
    <property type="entry name" value="HAMP"/>
    <property type="match status" value="2"/>
</dbReference>
<dbReference type="SUPFAM" id="SSF58104">
    <property type="entry name" value="Methyl-accepting chemotaxis protein (MCP) signaling domain"/>
    <property type="match status" value="1"/>
</dbReference>
<evidence type="ECO:0000259" key="6">
    <source>
        <dbReference type="PROSITE" id="PS50111"/>
    </source>
</evidence>
<feature type="transmembrane region" description="Helical" evidence="5">
    <location>
        <begin position="12"/>
        <end position="33"/>
    </location>
</feature>
<dbReference type="SMART" id="SM00304">
    <property type="entry name" value="HAMP"/>
    <property type="match status" value="2"/>
</dbReference>
<dbReference type="Gene3D" id="6.10.340.10">
    <property type="match status" value="1"/>
</dbReference>
<keyword evidence="3" id="KW-0807">Transducer</keyword>
<evidence type="ECO:0000256" key="1">
    <source>
        <dbReference type="ARBA" id="ARBA00022481"/>
    </source>
</evidence>
<organism evidence="8 9">
    <name type="scientific">Ferrovibrio xuzhouensis</name>
    <dbReference type="NCBI Taxonomy" id="1576914"/>
    <lineage>
        <taxon>Bacteria</taxon>
        <taxon>Pseudomonadati</taxon>
        <taxon>Pseudomonadota</taxon>
        <taxon>Alphaproteobacteria</taxon>
        <taxon>Rhodospirillales</taxon>
        <taxon>Rhodospirillaceae</taxon>
        <taxon>Ferrovibrio</taxon>
    </lineage>
</organism>
<dbReference type="PROSITE" id="PS50111">
    <property type="entry name" value="CHEMOTAXIS_TRANSDUC_2"/>
    <property type="match status" value="1"/>
</dbReference>
<dbReference type="EMBL" id="JBHRYJ010000001">
    <property type="protein sequence ID" value="MFC3674191.1"/>
    <property type="molecule type" value="Genomic_DNA"/>
</dbReference>
<dbReference type="InterPro" id="IPR051310">
    <property type="entry name" value="MCP_chemotaxis"/>
</dbReference>
<reference evidence="9" key="1">
    <citation type="journal article" date="2019" name="Int. J. Syst. Evol. Microbiol.">
        <title>The Global Catalogue of Microorganisms (GCM) 10K type strain sequencing project: providing services to taxonomists for standard genome sequencing and annotation.</title>
        <authorList>
            <consortium name="The Broad Institute Genomics Platform"/>
            <consortium name="The Broad Institute Genome Sequencing Center for Infectious Disease"/>
            <person name="Wu L."/>
            <person name="Ma J."/>
        </authorList>
    </citation>
    <scope>NUCLEOTIDE SEQUENCE [LARGE SCALE GENOMIC DNA]</scope>
    <source>
        <strain evidence="9">KCTC 42182</strain>
    </source>
</reference>
<dbReference type="Pfam" id="PF00015">
    <property type="entry name" value="MCPsignal"/>
    <property type="match status" value="1"/>
</dbReference>
<keyword evidence="5" id="KW-0812">Transmembrane</keyword>
<feature type="domain" description="Methyl-accepting transducer" evidence="6">
    <location>
        <begin position="525"/>
        <end position="754"/>
    </location>
</feature>
<sequence length="840" mass="87771">MRSLSIRTTLGLVIGILGLLLVAVSIIALVTAVEHNRAAQKVARLAPISQDFFNSLQQHRLERGNILIAMRGDNPASKDTVDGIAAQRSATKAGYNAGFAKLSAVSGLPGTAELLAKLKAAEDAVDAMRPTMLAQIVLPKAERKMVNVVEWAKITQDYLTAVQDTSDFLESSLQLVDPVVDELLTVKQNAWTIRNYAGSLVLRLLTTMSAGQTWGSTDIVAQAQDSGRVATAWESVITVAARSDTPKALVDAVNTAKAFFSGPLADERATIARALSSDQKPDVELAKFQGHVTADLNMLNAIANTALDQLIQRANSQEAAARHSLILNGAMLVAAIAFTIFGFVIVQWRVSGPIQRMTGAMKRLADRDLDVIIPYVDRGAEIGEMAGAVQVFKDSMIARERAEAEIAQQRADSEHRRQEREARETAAGEEIAALVNRVAEGDLSGRVDESGKEGFFLSASQQLNRLTANLQTMAGELADVMGAMAEGDLSRSVRGDYRGVFGQLKGAANGMAERLRDFAGRLTETASAVHSASSEISTGSQDLASRTESQAASIEETAASMHEVTTTVKQNADNAQAANQLAVAARDTAEKGGSVVSEAVAAVSQIEDSAKKISDIVGLIDEIAFQTNLLALNASVEAARAGEAGKGFAVVAQEVRALAQRSANASKDIKALIAASNAQVKTGADLVGRTGSSLTEIVTAIKKVSDIVAEIAAASREQATGLDQINTAVGSMDEMTQRNAALVEETTAAAQSLNGQAQELAQLVGFFRLGGSAAPAKSPAASRPAAPAPAPAKAAAKPTAPARPAPAGPATASAPSPKPPQPAAKPAAAAAGGDDDWQEF</sequence>
<feature type="region of interest" description="Disordered" evidence="4">
    <location>
        <begin position="529"/>
        <end position="551"/>
    </location>
</feature>